<dbReference type="Proteomes" id="UP000749559">
    <property type="component" value="Unassembled WGS sequence"/>
</dbReference>
<accession>A0A8J1V1N2</accession>
<dbReference type="Pfam" id="PF13649">
    <property type="entry name" value="Methyltransf_25"/>
    <property type="match status" value="1"/>
</dbReference>
<dbReference type="InterPro" id="IPR041698">
    <property type="entry name" value="Methyltransf_25"/>
</dbReference>
<proteinExistence type="predicted"/>
<dbReference type="PROSITE" id="PS51257">
    <property type="entry name" value="PROKAR_LIPOPROTEIN"/>
    <property type="match status" value="1"/>
</dbReference>
<dbReference type="Gene3D" id="3.40.50.150">
    <property type="entry name" value="Vaccinia Virus protein VP39"/>
    <property type="match status" value="1"/>
</dbReference>
<dbReference type="AlphaFoldDB" id="A0A8J1V1N2"/>
<evidence type="ECO:0000313" key="2">
    <source>
        <dbReference type="Proteomes" id="UP000749559"/>
    </source>
</evidence>
<dbReference type="OrthoDB" id="9991036at2759"/>
<name>A0A8J1V1N2_OWEFU</name>
<dbReference type="SUPFAM" id="SSF53335">
    <property type="entry name" value="S-adenosyl-L-methionine-dependent methyltransferases"/>
    <property type="match status" value="1"/>
</dbReference>
<dbReference type="InterPro" id="IPR029063">
    <property type="entry name" value="SAM-dependent_MTases_sf"/>
</dbReference>
<dbReference type="EMBL" id="CAIIXF020000006">
    <property type="protein sequence ID" value="CAH1787878.1"/>
    <property type="molecule type" value="Genomic_DNA"/>
</dbReference>
<comment type="caution">
    <text evidence="1">The sequence shown here is derived from an EMBL/GenBank/DDBJ whole genome shotgun (WGS) entry which is preliminary data.</text>
</comment>
<reference evidence="1" key="1">
    <citation type="submission" date="2022-03" db="EMBL/GenBank/DDBJ databases">
        <authorList>
            <person name="Martin C."/>
        </authorList>
    </citation>
    <scope>NUCLEOTIDE SEQUENCE</scope>
</reference>
<organism evidence="1 2">
    <name type="scientific">Owenia fusiformis</name>
    <name type="common">Polychaete worm</name>
    <dbReference type="NCBI Taxonomy" id="6347"/>
    <lineage>
        <taxon>Eukaryota</taxon>
        <taxon>Metazoa</taxon>
        <taxon>Spiralia</taxon>
        <taxon>Lophotrochozoa</taxon>
        <taxon>Annelida</taxon>
        <taxon>Polychaeta</taxon>
        <taxon>Sedentaria</taxon>
        <taxon>Canalipalpata</taxon>
        <taxon>Sabellida</taxon>
        <taxon>Oweniida</taxon>
        <taxon>Oweniidae</taxon>
        <taxon>Owenia</taxon>
    </lineage>
</organism>
<sequence>MVKPVAIFVGLITACVILVLFLQLKMTLECEPFVYTKDIRKHFANDLKRKPHTKQVRSQDEEKRDNLETAYLDKNGLYSERIDHFLKATGDDERDRKDRFERTKVQQVHTDRSVIHNNFSKVVNCITGETMKNIPIDQQNYVRMRESIRDIDTHKYDKIRKSKFVEIFNNGFWDMEKDGAEFQRSGPGSKLENAQGVIAILHTLINEIKRIKNIRKVNLLDVPCGDMQWMAKFLKTRDDVIYTGIDIVPNLIDHHKTMYPFTEWEFHRGDIATTPLTKSYDLILCRMMLQHLALKTVLKILHNFSSSNSSYLLTTTFPTNPMNNDVIPGEFQRLNLEISPIGLKPPLCYHRDQDGPGGHYMGLWELPLQQYTKCPALTQYRIWDRIPLKIHTCSQKKKALWFA</sequence>
<evidence type="ECO:0000313" key="1">
    <source>
        <dbReference type="EMBL" id="CAH1787878.1"/>
    </source>
</evidence>
<keyword evidence="2" id="KW-1185">Reference proteome</keyword>
<gene>
    <name evidence="1" type="ORF">OFUS_LOCUS13506</name>
</gene>
<protein>
    <submittedName>
        <fullName evidence="1">Uncharacterized protein</fullName>
    </submittedName>
</protein>